<comment type="similarity">
    <text evidence="1">Belongs to the HAD-like hydrolase superfamily. CbbY/CbbZ/Gph/YieH family.</text>
</comment>
<feature type="binding site" evidence="11">
    <location>
        <begin position="46"/>
        <end position="51"/>
    </location>
    <ligand>
        <name>substrate</name>
    </ligand>
</feature>
<dbReference type="NCBIfam" id="TIGR01509">
    <property type="entry name" value="HAD-SF-IA-v3"/>
    <property type="match status" value="1"/>
</dbReference>
<comment type="cofactor">
    <cofactor evidence="12">
        <name>Mg(2+)</name>
        <dbReference type="ChEBI" id="CHEBI:18420"/>
    </cofactor>
    <text evidence="12">Binds 2 magnesium ions per subunit.</text>
</comment>
<feature type="binding site" evidence="12">
    <location>
        <position position="174"/>
    </location>
    <ligand>
        <name>Mg(2+)</name>
        <dbReference type="ChEBI" id="CHEBI:18420"/>
    </ligand>
</feature>
<evidence type="ECO:0000256" key="4">
    <source>
        <dbReference type="ARBA" id="ARBA00022842"/>
    </source>
</evidence>
<feature type="binding site" evidence="11">
    <location>
        <begin position="11"/>
        <end position="13"/>
    </location>
    <ligand>
        <name>substrate</name>
    </ligand>
</feature>
<dbReference type="Gene3D" id="1.10.150.240">
    <property type="entry name" value="Putative phosphatase, domain 2"/>
    <property type="match status" value="1"/>
</dbReference>
<feature type="site" description="Important for catalytic activity and assists the phosphoryl transfer reaction to Asp8 by balancing charge and orienting the reacting groups" evidence="13">
    <location>
        <position position="118"/>
    </location>
</feature>
<dbReference type="CDD" id="cd02598">
    <property type="entry name" value="HAD_BPGM"/>
    <property type="match status" value="1"/>
</dbReference>
<dbReference type="NCBIfam" id="TIGR02009">
    <property type="entry name" value="PGMB-YQAB-SF"/>
    <property type="match status" value="1"/>
</dbReference>
<evidence type="ECO:0000313" key="15">
    <source>
        <dbReference type="Proteomes" id="UP000515679"/>
    </source>
</evidence>
<dbReference type="PANTHER" id="PTHR46193:SF18">
    <property type="entry name" value="HEXITOL PHOSPHATASE B"/>
    <property type="match status" value="1"/>
</dbReference>
<dbReference type="InterPro" id="IPR006439">
    <property type="entry name" value="HAD-SF_hydro_IA"/>
</dbReference>
<sequence>MNKLPKAIIFDLDGVITDTAEYHFLAWKQLAEELGVTIDREFNEMLKGVSRIESLTRILALNPTLANMSEEEKNRLAAKKNEHYKSYIARLSPKDVLPGVKPLIKKLKKENLKLAIGSASKNAPEVLKRLDLEETFDYVVDAARISKGKPDPETFTNAADYFGVSYEHCIGIEDSAAGIQAINAAGMFSVGIGNAADLFEANYLIDTTAELNYEAIILAYNQS</sequence>
<accession>A0A7G5C485</accession>
<evidence type="ECO:0000256" key="2">
    <source>
        <dbReference type="ARBA" id="ARBA00022553"/>
    </source>
</evidence>
<dbReference type="SFLD" id="SFLDS00003">
    <property type="entry name" value="Haloacid_Dehalogenase"/>
    <property type="match status" value="1"/>
</dbReference>
<dbReference type="GO" id="GO:0000287">
    <property type="term" value="F:magnesium ion binding"/>
    <property type="evidence" value="ECO:0007669"/>
    <property type="project" value="InterPro"/>
</dbReference>
<dbReference type="AlphaFoldDB" id="A0A7G5C485"/>
<dbReference type="PANTHER" id="PTHR46193">
    <property type="entry name" value="6-PHOSPHOGLUCONATE PHOSPHATASE"/>
    <property type="match status" value="1"/>
</dbReference>
<dbReference type="SFLD" id="SFLDG01129">
    <property type="entry name" value="C1.5:_HAD__Beta-PGM__Phosphata"/>
    <property type="match status" value="1"/>
</dbReference>
<organism evidence="14 15">
    <name type="scientific">Cohnella cholangitidis</name>
    <dbReference type="NCBI Taxonomy" id="2598458"/>
    <lineage>
        <taxon>Bacteria</taxon>
        <taxon>Bacillati</taxon>
        <taxon>Bacillota</taxon>
        <taxon>Bacilli</taxon>
        <taxon>Bacillales</taxon>
        <taxon>Paenibacillaceae</taxon>
        <taxon>Cohnella</taxon>
    </lineage>
</organism>
<gene>
    <name evidence="14" type="primary">pgmB</name>
    <name evidence="14" type="ORF">FPL14_24715</name>
</gene>
<dbReference type="SFLD" id="SFLDF00046">
    <property type="entry name" value="beta-phosphoglucomutase"/>
    <property type="match status" value="1"/>
</dbReference>
<feature type="binding site" evidence="11">
    <location>
        <position position="27"/>
    </location>
    <ligand>
        <name>substrate</name>
    </ligand>
</feature>
<feature type="binding site" evidence="11">
    <location>
        <position position="149"/>
    </location>
    <ligand>
        <name>substrate</name>
    </ligand>
</feature>
<feature type="active site" description="Nucleophile" evidence="10">
    <location>
        <position position="11"/>
    </location>
</feature>
<evidence type="ECO:0000256" key="7">
    <source>
        <dbReference type="ARBA" id="ARBA00044926"/>
    </source>
</evidence>
<protein>
    <recommendedName>
        <fullName evidence="9">Beta-phosphoglucomutase</fullName>
        <ecNumber evidence="8">5.4.2.6</ecNumber>
    </recommendedName>
</protein>
<keyword evidence="5 14" id="KW-0413">Isomerase</keyword>
<feature type="binding site" evidence="11">
    <location>
        <position position="54"/>
    </location>
    <ligand>
        <name>substrate</name>
    </ligand>
</feature>
<dbReference type="InterPro" id="IPR051600">
    <property type="entry name" value="Beta-PGM-like"/>
</dbReference>
<dbReference type="InterPro" id="IPR023198">
    <property type="entry name" value="PGP-like_dom2"/>
</dbReference>
<feature type="active site" description="Proton donor/acceptor" evidence="10">
    <location>
        <position position="13"/>
    </location>
</feature>
<feature type="binding site" evidence="12">
    <location>
        <position position="173"/>
    </location>
    <ligand>
        <name>Mg(2+)</name>
        <dbReference type="ChEBI" id="CHEBI:18420"/>
    </ligand>
</feature>
<evidence type="ECO:0000256" key="12">
    <source>
        <dbReference type="PIRSR" id="PIRSR610972-3"/>
    </source>
</evidence>
<dbReference type="GO" id="GO:0005975">
    <property type="term" value="P:carbohydrate metabolic process"/>
    <property type="evidence" value="ECO:0007669"/>
    <property type="project" value="InterPro"/>
</dbReference>
<dbReference type="InterPro" id="IPR036412">
    <property type="entry name" value="HAD-like_sf"/>
</dbReference>
<dbReference type="KEGG" id="cchl:FPL14_24715"/>
<dbReference type="GO" id="GO:0008801">
    <property type="term" value="F:beta-phosphoglucomutase activity"/>
    <property type="evidence" value="ECO:0007669"/>
    <property type="project" value="UniProtKB-EC"/>
</dbReference>
<feature type="binding site" evidence="12">
    <location>
        <position position="13"/>
    </location>
    <ligand>
        <name>Mg(2+)</name>
        <dbReference type="ChEBI" id="CHEBI:18420"/>
    </ligand>
</feature>
<dbReference type="InterPro" id="IPR010976">
    <property type="entry name" value="B-phosphoglucomutase_hydrolase"/>
</dbReference>
<evidence type="ECO:0000256" key="1">
    <source>
        <dbReference type="ARBA" id="ARBA00006171"/>
    </source>
</evidence>
<evidence type="ECO:0000256" key="8">
    <source>
        <dbReference type="ARBA" id="ARBA00044968"/>
    </source>
</evidence>
<dbReference type="Pfam" id="PF00702">
    <property type="entry name" value="Hydrolase"/>
    <property type="match status" value="1"/>
</dbReference>
<reference evidence="14 15" key="1">
    <citation type="submission" date="2019-07" db="EMBL/GenBank/DDBJ databases">
        <authorList>
            <person name="Kim J.K."/>
            <person name="Cheong H.-M."/>
            <person name="Choi Y."/>
            <person name="Hwang K.J."/>
            <person name="Lee S."/>
            <person name="Choi C."/>
        </authorList>
    </citation>
    <scope>NUCLEOTIDE SEQUENCE [LARGE SCALE GENOMIC DNA]</scope>
    <source>
        <strain evidence="14 15">KS 22</strain>
    </source>
</reference>
<evidence type="ECO:0000256" key="5">
    <source>
        <dbReference type="ARBA" id="ARBA00023235"/>
    </source>
</evidence>
<feature type="binding site" evidence="11">
    <location>
        <begin position="118"/>
        <end position="122"/>
    </location>
    <ligand>
        <name>substrate</name>
    </ligand>
</feature>
<evidence type="ECO:0000256" key="11">
    <source>
        <dbReference type="PIRSR" id="PIRSR610972-2"/>
    </source>
</evidence>
<dbReference type="SUPFAM" id="SSF56784">
    <property type="entry name" value="HAD-like"/>
    <property type="match status" value="1"/>
</dbReference>
<evidence type="ECO:0000256" key="3">
    <source>
        <dbReference type="ARBA" id="ARBA00022723"/>
    </source>
</evidence>
<keyword evidence="15" id="KW-1185">Reference proteome</keyword>
<evidence type="ECO:0000313" key="14">
    <source>
        <dbReference type="EMBL" id="QMV44019.1"/>
    </source>
</evidence>
<dbReference type="InterPro" id="IPR023214">
    <property type="entry name" value="HAD_sf"/>
</dbReference>
<proteinExistence type="inferred from homology"/>
<keyword evidence="2" id="KW-0597">Phosphoprotein</keyword>
<dbReference type="Gene3D" id="3.40.50.1000">
    <property type="entry name" value="HAD superfamily/HAD-like"/>
    <property type="match status" value="1"/>
</dbReference>
<keyword evidence="6" id="KW-0119">Carbohydrate metabolism</keyword>
<keyword evidence="4 12" id="KW-0460">Magnesium</keyword>
<dbReference type="EC" id="5.4.2.6" evidence="8"/>
<evidence type="ECO:0000256" key="9">
    <source>
        <dbReference type="ARBA" id="ARBA00044991"/>
    </source>
</evidence>
<dbReference type="InterPro" id="IPR010972">
    <property type="entry name" value="Beta-PGM"/>
</dbReference>
<evidence type="ECO:0000256" key="6">
    <source>
        <dbReference type="ARBA" id="ARBA00023277"/>
    </source>
</evidence>
<dbReference type="NCBIfam" id="TIGR01990">
    <property type="entry name" value="bPGM"/>
    <property type="match status" value="1"/>
</dbReference>
<feature type="site" description="Important for catalytic activity and assists the phosphoryl transfer reaction to Asp8 by balancing charge and orienting the reacting groups" evidence="13">
    <location>
        <position position="149"/>
    </location>
</feature>
<evidence type="ECO:0000256" key="13">
    <source>
        <dbReference type="PIRSR" id="PIRSR610972-4"/>
    </source>
</evidence>
<name>A0A7G5C485_9BACL</name>
<comment type="catalytic activity">
    <reaction evidence="7">
        <text>beta-D-glucose 1-phosphate = beta-D-glucose 6-phosphate</text>
        <dbReference type="Rhea" id="RHEA:20113"/>
        <dbReference type="ChEBI" id="CHEBI:57684"/>
        <dbReference type="ChEBI" id="CHEBI:58247"/>
        <dbReference type="EC" id="5.4.2.6"/>
    </reaction>
</comment>
<evidence type="ECO:0000256" key="10">
    <source>
        <dbReference type="PIRSR" id="PIRSR610972-1"/>
    </source>
</evidence>
<keyword evidence="3 12" id="KW-0479">Metal-binding</keyword>
<dbReference type="Proteomes" id="UP000515679">
    <property type="component" value="Chromosome"/>
</dbReference>
<feature type="binding site" evidence="12">
    <location>
        <position position="11"/>
    </location>
    <ligand>
        <name>Mg(2+)</name>
        <dbReference type="ChEBI" id="CHEBI:18420"/>
    </ligand>
</feature>
<dbReference type="EMBL" id="CP041969">
    <property type="protein sequence ID" value="QMV44019.1"/>
    <property type="molecule type" value="Genomic_DNA"/>
</dbReference>
<feature type="binding site" evidence="11">
    <location>
        <position position="80"/>
    </location>
    <ligand>
        <name>substrate</name>
    </ligand>
</feature>
<dbReference type="SFLD" id="SFLDG01135">
    <property type="entry name" value="C1.5.6:_HAD__Beta-PGM__Phospha"/>
    <property type="match status" value="1"/>
</dbReference>
<dbReference type="RefSeq" id="WP_182300251.1">
    <property type="nucleotide sequence ID" value="NZ_CP041969.1"/>
</dbReference>